<dbReference type="AlphaFoldDB" id="A0A8K0NVH3"/>
<keyword evidence="2" id="KW-1185">Reference proteome</keyword>
<evidence type="ECO:0000313" key="2">
    <source>
        <dbReference type="Proteomes" id="UP000792457"/>
    </source>
</evidence>
<protein>
    <submittedName>
        <fullName evidence="1">Uncharacterized protein</fullName>
    </submittedName>
</protein>
<dbReference type="Proteomes" id="UP000792457">
    <property type="component" value="Unassembled WGS sequence"/>
</dbReference>
<reference evidence="1" key="2">
    <citation type="submission" date="2017-10" db="EMBL/GenBank/DDBJ databases">
        <title>Ladona fulva Genome sequencing and assembly.</title>
        <authorList>
            <person name="Murali S."/>
            <person name="Richards S."/>
            <person name="Bandaranaike D."/>
            <person name="Bellair M."/>
            <person name="Blankenburg K."/>
            <person name="Chao H."/>
            <person name="Dinh H."/>
            <person name="Doddapaneni H."/>
            <person name="Dugan-Rocha S."/>
            <person name="Elkadiri S."/>
            <person name="Gnanaolivu R."/>
            <person name="Hernandez B."/>
            <person name="Skinner E."/>
            <person name="Javaid M."/>
            <person name="Lee S."/>
            <person name="Li M."/>
            <person name="Ming W."/>
            <person name="Munidasa M."/>
            <person name="Muniz J."/>
            <person name="Nguyen L."/>
            <person name="Hughes D."/>
            <person name="Osuji N."/>
            <person name="Pu L.-L."/>
            <person name="Puazo M."/>
            <person name="Qu C."/>
            <person name="Quiroz J."/>
            <person name="Raj R."/>
            <person name="Weissenberger G."/>
            <person name="Xin Y."/>
            <person name="Zou X."/>
            <person name="Han Y."/>
            <person name="Worley K."/>
            <person name="Muzny D."/>
            <person name="Gibbs R."/>
        </authorList>
    </citation>
    <scope>NUCLEOTIDE SEQUENCE</scope>
    <source>
        <strain evidence="1">Sampled in the wild</strain>
    </source>
</reference>
<evidence type="ECO:0000313" key="1">
    <source>
        <dbReference type="EMBL" id="KAG8223323.1"/>
    </source>
</evidence>
<gene>
    <name evidence="1" type="ORF">J437_LFUL001200</name>
</gene>
<dbReference type="EMBL" id="KZ308157">
    <property type="protein sequence ID" value="KAG8223323.1"/>
    <property type="molecule type" value="Genomic_DNA"/>
</dbReference>
<accession>A0A8K0NVH3</accession>
<reference evidence="1" key="1">
    <citation type="submission" date="2013-04" db="EMBL/GenBank/DDBJ databases">
        <authorList>
            <person name="Qu J."/>
            <person name="Murali S.C."/>
            <person name="Bandaranaike D."/>
            <person name="Bellair M."/>
            <person name="Blankenburg K."/>
            <person name="Chao H."/>
            <person name="Dinh H."/>
            <person name="Doddapaneni H."/>
            <person name="Downs B."/>
            <person name="Dugan-Rocha S."/>
            <person name="Elkadiri S."/>
            <person name="Gnanaolivu R.D."/>
            <person name="Hernandez B."/>
            <person name="Javaid M."/>
            <person name="Jayaseelan J.C."/>
            <person name="Lee S."/>
            <person name="Li M."/>
            <person name="Ming W."/>
            <person name="Munidasa M."/>
            <person name="Muniz J."/>
            <person name="Nguyen L."/>
            <person name="Ongeri F."/>
            <person name="Osuji N."/>
            <person name="Pu L.-L."/>
            <person name="Puazo M."/>
            <person name="Qu C."/>
            <person name="Quiroz J."/>
            <person name="Raj R."/>
            <person name="Weissenberger G."/>
            <person name="Xin Y."/>
            <person name="Zou X."/>
            <person name="Han Y."/>
            <person name="Richards S."/>
            <person name="Worley K."/>
            <person name="Muzny D."/>
            <person name="Gibbs R."/>
        </authorList>
    </citation>
    <scope>NUCLEOTIDE SEQUENCE</scope>
    <source>
        <strain evidence="1">Sampled in the wild</strain>
    </source>
</reference>
<name>A0A8K0NVH3_LADFU</name>
<comment type="caution">
    <text evidence="1">The sequence shown here is derived from an EMBL/GenBank/DDBJ whole genome shotgun (WGS) entry which is preliminary data.</text>
</comment>
<organism evidence="1 2">
    <name type="scientific">Ladona fulva</name>
    <name type="common">Scarce chaser dragonfly</name>
    <name type="synonym">Libellula fulva</name>
    <dbReference type="NCBI Taxonomy" id="123851"/>
    <lineage>
        <taxon>Eukaryota</taxon>
        <taxon>Metazoa</taxon>
        <taxon>Ecdysozoa</taxon>
        <taxon>Arthropoda</taxon>
        <taxon>Hexapoda</taxon>
        <taxon>Insecta</taxon>
        <taxon>Pterygota</taxon>
        <taxon>Palaeoptera</taxon>
        <taxon>Odonata</taxon>
        <taxon>Epiprocta</taxon>
        <taxon>Anisoptera</taxon>
        <taxon>Libelluloidea</taxon>
        <taxon>Libellulidae</taxon>
        <taxon>Ladona</taxon>
    </lineage>
</organism>
<sequence length="60" mass="6909">MKNAFCSRDLSLSIQFRPLKYYHLKCGHTEESFALAVLSRTTNEEDLSEIGNNKEVMKTI</sequence>
<proteinExistence type="predicted"/>